<evidence type="ECO:0000256" key="1">
    <source>
        <dbReference type="SAM" id="Coils"/>
    </source>
</evidence>
<gene>
    <name evidence="3" type="ORF">LSINAPIS_LOCUS3412</name>
</gene>
<organism evidence="3 4">
    <name type="scientific">Leptidea sinapis</name>
    <dbReference type="NCBI Taxonomy" id="189913"/>
    <lineage>
        <taxon>Eukaryota</taxon>
        <taxon>Metazoa</taxon>
        <taxon>Ecdysozoa</taxon>
        <taxon>Arthropoda</taxon>
        <taxon>Hexapoda</taxon>
        <taxon>Insecta</taxon>
        <taxon>Pterygota</taxon>
        <taxon>Neoptera</taxon>
        <taxon>Endopterygota</taxon>
        <taxon>Lepidoptera</taxon>
        <taxon>Glossata</taxon>
        <taxon>Ditrysia</taxon>
        <taxon>Papilionoidea</taxon>
        <taxon>Pieridae</taxon>
        <taxon>Dismorphiinae</taxon>
        <taxon>Leptidea</taxon>
    </lineage>
</organism>
<keyword evidence="1" id="KW-0175">Coiled coil</keyword>
<reference evidence="3 4" key="1">
    <citation type="submission" date="2017-07" db="EMBL/GenBank/DDBJ databases">
        <authorList>
            <person name="Talla V."/>
            <person name="Backstrom N."/>
        </authorList>
    </citation>
    <scope>NUCLEOTIDE SEQUENCE [LARGE SCALE GENOMIC DNA]</scope>
</reference>
<evidence type="ECO:0000256" key="2">
    <source>
        <dbReference type="SAM" id="MobiDB-lite"/>
    </source>
</evidence>
<name>A0A5E4PZX8_9NEOP</name>
<dbReference type="Proteomes" id="UP000324832">
    <property type="component" value="Unassembled WGS sequence"/>
</dbReference>
<protein>
    <submittedName>
        <fullName evidence="3">Uncharacterized protein</fullName>
    </submittedName>
</protein>
<proteinExistence type="predicted"/>
<evidence type="ECO:0000313" key="4">
    <source>
        <dbReference type="Proteomes" id="UP000324832"/>
    </source>
</evidence>
<feature type="region of interest" description="Disordered" evidence="2">
    <location>
        <begin position="389"/>
        <end position="622"/>
    </location>
</feature>
<keyword evidence="4" id="KW-1185">Reference proteome</keyword>
<feature type="compositionally biased region" description="Basic and acidic residues" evidence="2">
    <location>
        <begin position="389"/>
        <end position="551"/>
    </location>
</feature>
<feature type="coiled-coil region" evidence="1">
    <location>
        <begin position="313"/>
        <end position="351"/>
    </location>
</feature>
<accession>A0A5E4PZX8</accession>
<feature type="compositionally biased region" description="Polar residues" evidence="2">
    <location>
        <begin position="568"/>
        <end position="577"/>
    </location>
</feature>
<sequence>MKLCLDIVQKRSEQSTIEPIVKELIDGMKKQRDRTSVANQNGKLTPSIDYKSDSIPRIDTAVYQHEYRKGFENDNNYIIADEMPLSMPADAVKELIYDIKNDRYGISLSYQHEQNTLINDDEEYVIPKRLYTEKSADISESIYNMNKERDTTSAPNQHENFGTFRGYNSHKTLDRISTTEKKPTISYDDSLVSLENFNNDATTSKINSLNDLKRKNYKQPFGTYENKRLSLLRRPQSILKAKSNDKGNEDIHNELRGHFSEESVSKSVFDVTEKNLENHLGYFFPKTQGKIQISKRHKSSSEIIKETNDMIIARNIEENRRIEESRLRKIKNDQEKRILKANKNIVENERKDNNMSHDVKLSVTSFKKRKEKGEKKMLDSTLPINVKETAKAASKDEPHLIKEKTKKGEGDLFKMNGEEKADQLKREKYEKDKLKLQKAEQLQREKEEKEKLKIKKADDLKREKEEKNKQKIQKAEQLKKEKDEKDNLAIEKADKLKREREVKEKPIIEKTDHLKRGKGEEENVKKDSKNQAINKKEELDKLKTENDDKDKQKKGKVSTSKKEEQGDVNYQSLISDQLKNKKEEEWTKRKNDDLKPTDAVKEEKHETKLKADKDNKVDDKIDKKKEIKPKNITKEDKNIPNKELDINKIQLMKDSQDDLILQLVKLKGSSAGPRVKTNPLSDVKLKKAAVIHQGHTGTKSVGCKICADSELELDIQDIMYKQLPTQKKEIIFGKKIVEGVIPTLHLESEKGSVEPMFFKTVYDEEVAPISVKFEENVKNDVQVDGTKSVSIAKGN</sequence>
<dbReference type="AlphaFoldDB" id="A0A5E4PZX8"/>
<feature type="compositionally biased region" description="Basic and acidic residues" evidence="2">
    <location>
        <begin position="578"/>
        <end position="622"/>
    </location>
</feature>
<evidence type="ECO:0000313" key="3">
    <source>
        <dbReference type="EMBL" id="VVC90524.1"/>
    </source>
</evidence>
<dbReference type="EMBL" id="FZQP02000815">
    <property type="protein sequence ID" value="VVC90524.1"/>
    <property type="molecule type" value="Genomic_DNA"/>
</dbReference>